<comment type="function">
    <text evidence="7">Monokine with inflammatory and chemokinetic properties. Binds to CCR1, CCR4 and CCR5. One of the major HIV-suppressive factors produced by CD8+ T-cells. Recombinant MIP-1-alpha induces a dose-dependent inhibition of different strains of HIV-1, HIV-2, and simian immunodeficiency virus (SIV).</text>
</comment>
<reference evidence="12" key="2">
    <citation type="submission" date="2025-09" db="UniProtKB">
        <authorList>
            <consortium name="Ensembl"/>
        </authorList>
    </citation>
    <scope>IDENTIFICATION</scope>
</reference>
<feature type="compositionally biased region" description="Polar residues" evidence="10">
    <location>
        <begin position="404"/>
        <end position="415"/>
    </location>
</feature>
<name>A0A8B9IG05_ANSCY</name>
<keyword evidence="6" id="KW-1015">Disulfide bond</keyword>
<evidence type="ECO:0000256" key="1">
    <source>
        <dbReference type="ARBA" id="ARBA00004613"/>
    </source>
</evidence>
<organism evidence="12 13">
    <name type="scientific">Anser cygnoides</name>
    <name type="common">Swan goose</name>
    <dbReference type="NCBI Taxonomy" id="8845"/>
    <lineage>
        <taxon>Eukaryota</taxon>
        <taxon>Metazoa</taxon>
        <taxon>Chordata</taxon>
        <taxon>Craniata</taxon>
        <taxon>Vertebrata</taxon>
        <taxon>Euteleostomi</taxon>
        <taxon>Archelosauria</taxon>
        <taxon>Archosauria</taxon>
        <taxon>Dinosauria</taxon>
        <taxon>Saurischia</taxon>
        <taxon>Theropoda</taxon>
        <taxon>Coelurosauria</taxon>
        <taxon>Aves</taxon>
        <taxon>Neognathae</taxon>
        <taxon>Galloanserae</taxon>
        <taxon>Anseriformes</taxon>
        <taxon>Anatidae</taxon>
        <taxon>Anserinae</taxon>
        <taxon>Anser</taxon>
    </lineage>
</organism>
<reference evidence="12" key="1">
    <citation type="submission" date="2025-08" db="UniProtKB">
        <authorList>
            <consortium name="Ensembl"/>
        </authorList>
    </citation>
    <scope>IDENTIFICATION</scope>
</reference>
<comment type="subunit">
    <text evidence="8">Self-associates. Also heterodimer of MIP-1-alpha(4-69) and MIP-1-beta(3-69). Interacts with CCR1.</text>
</comment>
<dbReference type="GO" id="GO:0048020">
    <property type="term" value="F:CCR chemokine receptor binding"/>
    <property type="evidence" value="ECO:0007669"/>
    <property type="project" value="TreeGrafter"/>
</dbReference>
<dbReference type="InterPro" id="IPR001811">
    <property type="entry name" value="Chemokine_IL8-like_dom"/>
</dbReference>
<feature type="region of interest" description="Disordered" evidence="10">
    <location>
        <begin position="397"/>
        <end position="419"/>
    </location>
</feature>
<evidence type="ECO:0000256" key="3">
    <source>
        <dbReference type="ARBA" id="ARBA00022514"/>
    </source>
</evidence>
<feature type="domain" description="Chemokine interleukin-8-like" evidence="11">
    <location>
        <begin position="116"/>
        <end position="176"/>
    </location>
</feature>
<feature type="compositionally biased region" description="Polar residues" evidence="10">
    <location>
        <begin position="364"/>
        <end position="378"/>
    </location>
</feature>
<dbReference type="InterPro" id="IPR000827">
    <property type="entry name" value="Chemokine_CC_CS"/>
</dbReference>
<comment type="similarity">
    <text evidence="2 9">Belongs to the intercrine beta (chemokine CC) family.</text>
</comment>
<dbReference type="Gene3D" id="2.40.50.40">
    <property type="match status" value="2"/>
</dbReference>
<feature type="compositionally biased region" description="Polar residues" evidence="10">
    <location>
        <begin position="243"/>
        <end position="265"/>
    </location>
</feature>
<evidence type="ECO:0000259" key="11">
    <source>
        <dbReference type="SMART" id="SM00199"/>
    </source>
</evidence>
<dbReference type="PROSITE" id="PS00472">
    <property type="entry name" value="SMALL_CYTOKINES_CC"/>
    <property type="match status" value="1"/>
</dbReference>
<feature type="compositionally biased region" description="Low complexity" evidence="10">
    <location>
        <begin position="337"/>
        <end position="347"/>
    </location>
</feature>
<keyword evidence="5" id="KW-0732">Signal</keyword>
<evidence type="ECO:0000313" key="12">
    <source>
        <dbReference type="Ensembl" id="ENSACDP00005004889.1"/>
    </source>
</evidence>
<feature type="domain" description="Chemokine interleukin-8-like" evidence="11">
    <location>
        <begin position="541"/>
        <end position="599"/>
    </location>
</feature>
<dbReference type="PANTHER" id="PTHR12015">
    <property type="entry name" value="SMALL INDUCIBLE CYTOKINE A"/>
    <property type="match status" value="1"/>
</dbReference>
<evidence type="ECO:0000256" key="5">
    <source>
        <dbReference type="ARBA" id="ARBA00022729"/>
    </source>
</evidence>
<evidence type="ECO:0000256" key="8">
    <source>
        <dbReference type="ARBA" id="ARBA00046726"/>
    </source>
</evidence>
<dbReference type="GO" id="GO:0005615">
    <property type="term" value="C:extracellular space"/>
    <property type="evidence" value="ECO:0007669"/>
    <property type="project" value="UniProtKB-KW"/>
</dbReference>
<dbReference type="PANTHER" id="PTHR12015:SF183">
    <property type="entry name" value="C-C MOTIF CHEMOKINE 3"/>
    <property type="match status" value="1"/>
</dbReference>
<comment type="subcellular location">
    <subcellularLocation>
        <location evidence="1 9">Secreted</location>
    </subcellularLocation>
</comment>
<dbReference type="Pfam" id="PF00048">
    <property type="entry name" value="IL8"/>
    <property type="match status" value="2"/>
</dbReference>
<dbReference type="GO" id="GO:0070098">
    <property type="term" value="P:chemokine-mediated signaling pathway"/>
    <property type="evidence" value="ECO:0007669"/>
    <property type="project" value="TreeGrafter"/>
</dbReference>
<keyword evidence="13" id="KW-1185">Reference proteome</keyword>
<dbReference type="GO" id="GO:0061844">
    <property type="term" value="P:antimicrobial humoral immune response mediated by antimicrobial peptide"/>
    <property type="evidence" value="ECO:0007669"/>
    <property type="project" value="TreeGrafter"/>
</dbReference>
<dbReference type="CDD" id="cd00272">
    <property type="entry name" value="Chemokine_CC"/>
    <property type="match status" value="2"/>
</dbReference>
<protein>
    <recommendedName>
        <fullName evidence="9">C-C motif chemokine</fullName>
    </recommendedName>
</protein>
<dbReference type="GO" id="GO:0006954">
    <property type="term" value="P:inflammatory response"/>
    <property type="evidence" value="ECO:0007669"/>
    <property type="project" value="TreeGrafter"/>
</dbReference>
<dbReference type="GO" id="GO:0030335">
    <property type="term" value="P:positive regulation of cell migration"/>
    <property type="evidence" value="ECO:0007669"/>
    <property type="project" value="TreeGrafter"/>
</dbReference>
<evidence type="ECO:0000256" key="9">
    <source>
        <dbReference type="RuleBase" id="RU361150"/>
    </source>
</evidence>
<feature type="region of interest" description="Disordered" evidence="10">
    <location>
        <begin position="1"/>
        <end position="29"/>
    </location>
</feature>
<feature type="region of interest" description="Disordered" evidence="10">
    <location>
        <begin position="329"/>
        <end position="378"/>
    </location>
</feature>
<accession>A0A8B9IG05</accession>
<dbReference type="Ensembl" id="ENSACDT00005005855.1">
    <property type="protein sequence ID" value="ENSACDP00005004889.1"/>
    <property type="gene ID" value="ENSACDG00005003569.1"/>
</dbReference>
<dbReference type="InterPro" id="IPR036048">
    <property type="entry name" value="Interleukin_8-like_sf"/>
</dbReference>
<keyword evidence="4 9" id="KW-0964">Secreted</keyword>
<dbReference type="GO" id="GO:0008009">
    <property type="term" value="F:chemokine activity"/>
    <property type="evidence" value="ECO:0007669"/>
    <property type="project" value="InterPro"/>
</dbReference>
<evidence type="ECO:0000256" key="2">
    <source>
        <dbReference type="ARBA" id="ARBA00010868"/>
    </source>
</evidence>
<feature type="region of interest" description="Disordered" evidence="10">
    <location>
        <begin position="241"/>
        <end position="287"/>
    </location>
</feature>
<keyword evidence="9" id="KW-0145">Chemotaxis</keyword>
<evidence type="ECO:0000256" key="10">
    <source>
        <dbReference type="SAM" id="MobiDB-lite"/>
    </source>
</evidence>
<dbReference type="InterPro" id="IPR039809">
    <property type="entry name" value="Chemokine_b/g/d"/>
</dbReference>
<dbReference type="SMART" id="SM00199">
    <property type="entry name" value="SCY"/>
    <property type="match status" value="2"/>
</dbReference>
<dbReference type="AlphaFoldDB" id="A0A8B9IG05"/>
<evidence type="ECO:0000256" key="7">
    <source>
        <dbReference type="ARBA" id="ARBA00044740"/>
    </source>
</evidence>
<dbReference type="Proteomes" id="UP000694521">
    <property type="component" value="Unplaced"/>
</dbReference>
<proteinExistence type="inferred from homology"/>
<evidence type="ECO:0000256" key="4">
    <source>
        <dbReference type="ARBA" id="ARBA00022525"/>
    </source>
</evidence>
<keyword evidence="3 9" id="KW-0202">Cytokine</keyword>
<sequence length="608" mass="64834">MELQPGNSRSHRAPEHEQNSRPVPTLPSASCRHQETRAGELNKSLSPGSGLHTPGMSCSSCIAPEDAVGSPEQKLLPLCTLPAADHGNMKVASYPILLALSVLCLVTPAGGQPKAPLKCSKVCSHFARTIPEKRIKSYRKTEPLCAKQAIIFITQASLEICADPNAELVKKIVRKLDQKKASAASPLPHAATSAAVPEKPGIFHKHIGLTVTVPAQATAAATLFQGTVTTILERTHAPAAMTEVTSKSTPAMQSTTQFSAGSSPGTRKIATHSEVSSEANRDSLKSAHSTASAAGMVSGQPILYTTALVHGFDNTVGFTEEPVGYAASTTADVQDTSSPSSNSDPVSITKGLDHPVLSTDESLDLTSARANTSDTASRSFNSDLPSILNSMEIGSAPATPVPPETTSISTLNPTTAIDKGPPVHTTRIFSSSAAAVGTRTFDYSLHLGKQDLPGTLVFTSQTFSGQARAQMTTKRPHDPPSLSFLPRSQARFIIPASLTRQSSTVLRKSPRTATMLSTRPVLLLVLLLTFSQHCTTVPHTPSECCFDYLKLPLRSDVLKDFYTTPKECFYPGIVFETRNGTKICANPKIRWVEKAVEKLLKRKKSRAS</sequence>
<evidence type="ECO:0000313" key="13">
    <source>
        <dbReference type="Proteomes" id="UP000694521"/>
    </source>
</evidence>
<dbReference type="SUPFAM" id="SSF54117">
    <property type="entry name" value="Interleukin 8-like chemokines"/>
    <property type="match status" value="2"/>
</dbReference>
<evidence type="ECO:0000256" key="6">
    <source>
        <dbReference type="ARBA" id="ARBA00023157"/>
    </source>
</evidence>